<keyword evidence="2" id="KW-0645">Protease</keyword>
<feature type="transmembrane region" description="Helical" evidence="8">
    <location>
        <begin position="80"/>
        <end position="102"/>
    </location>
</feature>
<dbReference type="RefSeq" id="WP_101340639.1">
    <property type="nucleotide sequence ID" value="NZ_CP090021.1"/>
</dbReference>
<dbReference type="InterPro" id="IPR002610">
    <property type="entry name" value="Peptidase_S54_rhomboid-like"/>
</dbReference>
<keyword evidence="6 8" id="KW-1133">Transmembrane helix</keyword>
<feature type="transmembrane region" description="Helical" evidence="8">
    <location>
        <begin position="200"/>
        <end position="219"/>
    </location>
</feature>
<dbReference type="GO" id="GO:0004252">
    <property type="term" value="F:serine-type endopeptidase activity"/>
    <property type="evidence" value="ECO:0007669"/>
    <property type="project" value="InterPro"/>
</dbReference>
<accession>A0A2T5KF24</accession>
<evidence type="ECO:0000256" key="7">
    <source>
        <dbReference type="ARBA" id="ARBA00023136"/>
    </source>
</evidence>
<dbReference type="OrthoDB" id="7836448at2"/>
<comment type="subcellular location">
    <subcellularLocation>
        <location evidence="1">Membrane</location>
        <topology evidence="1">Multi-pass membrane protein</topology>
    </subcellularLocation>
</comment>
<dbReference type="PANTHER" id="PTHR22936">
    <property type="entry name" value="RHOMBOID-RELATED"/>
    <property type="match status" value="1"/>
</dbReference>
<dbReference type="Proteomes" id="UP000244060">
    <property type="component" value="Unassembled WGS sequence"/>
</dbReference>
<feature type="transmembrane region" description="Helical" evidence="8">
    <location>
        <begin position="114"/>
        <end position="133"/>
    </location>
</feature>
<keyword evidence="11" id="KW-1185">Reference proteome</keyword>
<evidence type="ECO:0000313" key="11">
    <source>
        <dbReference type="Proteomes" id="UP000244060"/>
    </source>
</evidence>
<keyword evidence="4" id="KW-0378">Hydrolase</keyword>
<gene>
    <name evidence="10" type="ORF">C8J28_101353</name>
</gene>
<dbReference type="EMBL" id="QAOT01000001">
    <property type="protein sequence ID" value="PTR21029.1"/>
    <property type="molecule type" value="Genomic_DNA"/>
</dbReference>
<comment type="caution">
    <text evidence="10">The sequence shown here is derived from an EMBL/GenBank/DDBJ whole genome shotgun (WGS) entry which is preliminary data.</text>
</comment>
<feature type="transmembrane region" description="Helical" evidence="8">
    <location>
        <begin position="139"/>
        <end position="160"/>
    </location>
</feature>
<reference evidence="10 11" key="1">
    <citation type="submission" date="2018-04" db="EMBL/GenBank/DDBJ databases">
        <title>Genomic Encyclopedia of Type Strains, Phase III (KMG-III): the genomes of soil and plant-associated and newly described type strains.</title>
        <authorList>
            <person name="Whitman W."/>
        </authorList>
    </citation>
    <scope>NUCLEOTIDE SEQUENCE [LARGE SCALE GENOMIC DNA]</scope>
    <source>
        <strain evidence="10 11">KA25</strain>
    </source>
</reference>
<evidence type="ECO:0000256" key="2">
    <source>
        <dbReference type="ARBA" id="ARBA00022670"/>
    </source>
</evidence>
<protein>
    <submittedName>
        <fullName evidence="10">Rhomboid family protein</fullName>
    </submittedName>
</protein>
<keyword evidence="7 8" id="KW-0472">Membrane</keyword>
<evidence type="ECO:0000256" key="4">
    <source>
        <dbReference type="ARBA" id="ARBA00022801"/>
    </source>
</evidence>
<dbReference type="GO" id="GO:0016020">
    <property type="term" value="C:membrane"/>
    <property type="evidence" value="ECO:0007669"/>
    <property type="project" value="UniProtKB-SubCell"/>
</dbReference>
<dbReference type="Pfam" id="PF01694">
    <property type="entry name" value="Rhomboid"/>
    <property type="match status" value="1"/>
</dbReference>
<proteinExistence type="predicted"/>
<name>A0A2T5KF24_9RHOB</name>
<feature type="domain" description="Peptidase S54 rhomboid" evidence="9">
    <location>
        <begin position="76"/>
        <end position="214"/>
    </location>
</feature>
<dbReference type="GO" id="GO:0006508">
    <property type="term" value="P:proteolysis"/>
    <property type="evidence" value="ECO:0007669"/>
    <property type="project" value="UniProtKB-KW"/>
</dbReference>
<dbReference type="InterPro" id="IPR022764">
    <property type="entry name" value="Peptidase_S54_rhomboid_dom"/>
</dbReference>
<dbReference type="Gene3D" id="1.20.1540.10">
    <property type="entry name" value="Rhomboid-like"/>
    <property type="match status" value="1"/>
</dbReference>
<dbReference type="SUPFAM" id="SSF144091">
    <property type="entry name" value="Rhomboid-like"/>
    <property type="match status" value="1"/>
</dbReference>
<dbReference type="PANTHER" id="PTHR22936:SF69">
    <property type="entry name" value="RHOMBOID-LIKE PROTEIN"/>
    <property type="match status" value="1"/>
</dbReference>
<keyword evidence="5" id="KW-0720">Serine protease</keyword>
<evidence type="ECO:0000259" key="9">
    <source>
        <dbReference type="Pfam" id="PF01694"/>
    </source>
</evidence>
<evidence type="ECO:0000256" key="6">
    <source>
        <dbReference type="ARBA" id="ARBA00022989"/>
    </source>
</evidence>
<keyword evidence="3 8" id="KW-0812">Transmembrane</keyword>
<organism evidence="10 11">
    <name type="scientific">Cereibacter azotoformans</name>
    <dbReference type="NCBI Taxonomy" id="43057"/>
    <lineage>
        <taxon>Bacteria</taxon>
        <taxon>Pseudomonadati</taxon>
        <taxon>Pseudomonadota</taxon>
        <taxon>Alphaproteobacteria</taxon>
        <taxon>Rhodobacterales</taxon>
        <taxon>Paracoccaceae</taxon>
        <taxon>Cereibacter</taxon>
    </lineage>
</organism>
<sequence length="228" mass="24407">MRDNYNAPPVNPLPAVVWLLALPIIAVEAVVALGASGIVGGGAGAGWRLDAWQRFAFSPDLMRAMIETQTFPWQGMIRLVTYPLVHATFLHALMAVVILLALGKMVGEVFRPWAVAAVFLGSAVAGALAYTALPGVRAPLIGAYPADYGLVGAFTFLLWTRLATTGGNRYRAFTLIGLLLGIQLVFGLLFGGGYEWVADLAGFVTGFLISFAVSPGGWARVRDMIRRR</sequence>
<feature type="transmembrane region" description="Helical" evidence="8">
    <location>
        <begin position="12"/>
        <end position="39"/>
    </location>
</feature>
<evidence type="ECO:0000256" key="1">
    <source>
        <dbReference type="ARBA" id="ARBA00004141"/>
    </source>
</evidence>
<evidence type="ECO:0000256" key="3">
    <source>
        <dbReference type="ARBA" id="ARBA00022692"/>
    </source>
</evidence>
<dbReference type="InterPro" id="IPR035952">
    <property type="entry name" value="Rhomboid-like_sf"/>
</dbReference>
<evidence type="ECO:0000313" key="10">
    <source>
        <dbReference type="EMBL" id="PTR21029.1"/>
    </source>
</evidence>
<feature type="transmembrane region" description="Helical" evidence="8">
    <location>
        <begin position="172"/>
        <end position="194"/>
    </location>
</feature>
<evidence type="ECO:0000256" key="8">
    <source>
        <dbReference type="SAM" id="Phobius"/>
    </source>
</evidence>
<dbReference type="AlphaFoldDB" id="A0A2T5KF24"/>
<evidence type="ECO:0000256" key="5">
    <source>
        <dbReference type="ARBA" id="ARBA00022825"/>
    </source>
</evidence>